<proteinExistence type="inferred from homology"/>
<name>A0AAD6MRA7_9EURO</name>
<dbReference type="InterPro" id="IPR024077">
    <property type="entry name" value="Neurolysin/TOP_dom2"/>
</dbReference>
<dbReference type="Pfam" id="PF01432">
    <property type="entry name" value="Peptidase_M3"/>
    <property type="match status" value="1"/>
</dbReference>
<protein>
    <submittedName>
        <fullName evidence="9">Peptidase family M3</fullName>
    </submittedName>
</protein>
<comment type="similarity">
    <text evidence="1 7">Belongs to the peptidase M3 family.</text>
</comment>
<dbReference type="EMBL" id="JAQJAN010000019">
    <property type="protein sequence ID" value="KAJ5708877.1"/>
    <property type="molecule type" value="Genomic_DNA"/>
</dbReference>
<feature type="domain" description="Peptidase M3A/M3B catalytic" evidence="8">
    <location>
        <begin position="231"/>
        <end position="696"/>
    </location>
</feature>
<reference evidence="9" key="2">
    <citation type="submission" date="2023-01" db="EMBL/GenBank/DDBJ databases">
        <authorList>
            <person name="Petersen C."/>
        </authorList>
    </citation>
    <scope>NUCLEOTIDE SEQUENCE</scope>
    <source>
        <strain evidence="9">IBT 17514</strain>
    </source>
</reference>
<evidence type="ECO:0000256" key="2">
    <source>
        <dbReference type="ARBA" id="ARBA00022670"/>
    </source>
</evidence>
<dbReference type="InterPro" id="IPR024080">
    <property type="entry name" value="Neurolysin/TOP_N"/>
</dbReference>
<organism evidence="9 10">
    <name type="scientific">Penicillium malachiteum</name>
    <dbReference type="NCBI Taxonomy" id="1324776"/>
    <lineage>
        <taxon>Eukaryota</taxon>
        <taxon>Fungi</taxon>
        <taxon>Dikarya</taxon>
        <taxon>Ascomycota</taxon>
        <taxon>Pezizomycotina</taxon>
        <taxon>Eurotiomycetes</taxon>
        <taxon>Eurotiomycetidae</taxon>
        <taxon>Eurotiales</taxon>
        <taxon>Aspergillaceae</taxon>
        <taxon>Penicillium</taxon>
    </lineage>
</organism>
<evidence type="ECO:0000256" key="1">
    <source>
        <dbReference type="ARBA" id="ARBA00006040"/>
    </source>
</evidence>
<keyword evidence="6 7" id="KW-0482">Metalloprotease</keyword>
<evidence type="ECO:0000256" key="7">
    <source>
        <dbReference type="RuleBase" id="RU003435"/>
    </source>
</evidence>
<dbReference type="CDD" id="cd06455">
    <property type="entry name" value="M3A_TOP"/>
    <property type="match status" value="1"/>
</dbReference>
<comment type="caution">
    <text evidence="9">The sequence shown here is derived from an EMBL/GenBank/DDBJ whole genome shotgun (WGS) entry which is preliminary data.</text>
</comment>
<evidence type="ECO:0000256" key="6">
    <source>
        <dbReference type="ARBA" id="ARBA00023049"/>
    </source>
</evidence>
<dbReference type="PANTHER" id="PTHR11804:SF84">
    <property type="entry name" value="SACCHAROLYSIN"/>
    <property type="match status" value="1"/>
</dbReference>
<dbReference type="GO" id="GO:0005758">
    <property type="term" value="C:mitochondrial intermembrane space"/>
    <property type="evidence" value="ECO:0007669"/>
    <property type="project" value="TreeGrafter"/>
</dbReference>
<keyword evidence="2 7" id="KW-0645">Protease</keyword>
<dbReference type="AlphaFoldDB" id="A0AAD6MRA7"/>
<reference evidence="9" key="1">
    <citation type="journal article" date="2023" name="IMA Fungus">
        <title>Comparative genomic study of the Penicillium genus elucidates a diverse pangenome and 15 lateral gene transfer events.</title>
        <authorList>
            <person name="Petersen C."/>
            <person name="Sorensen T."/>
            <person name="Nielsen M.R."/>
            <person name="Sondergaard T.E."/>
            <person name="Sorensen J.L."/>
            <person name="Fitzpatrick D.A."/>
            <person name="Frisvad J.C."/>
            <person name="Nielsen K.L."/>
        </authorList>
    </citation>
    <scope>NUCLEOTIDE SEQUENCE</scope>
    <source>
        <strain evidence="9">IBT 17514</strain>
    </source>
</reference>
<evidence type="ECO:0000259" key="8">
    <source>
        <dbReference type="Pfam" id="PF01432"/>
    </source>
</evidence>
<evidence type="ECO:0000256" key="4">
    <source>
        <dbReference type="ARBA" id="ARBA00022801"/>
    </source>
</evidence>
<dbReference type="GO" id="GO:0046872">
    <property type="term" value="F:metal ion binding"/>
    <property type="evidence" value="ECO:0007669"/>
    <property type="project" value="UniProtKB-UniRule"/>
</dbReference>
<evidence type="ECO:0000256" key="5">
    <source>
        <dbReference type="ARBA" id="ARBA00022833"/>
    </source>
</evidence>
<sequence>MALPQPLPRLLTTEEIVPTMEKIIEKYNVTRAQILQDVTPETATFDNVMLPLAQLENAVQGDSDLGMIFMLQYGAPSLSAQDAVDKARKLYVEASAGWTSDESFYELLQAAREKPDFQMLDLESQHLLDKEILEYKHKGCGILKESQSKKDAYFKTMMKIEGLKKEFQQNISRESGDVSFTLAELDGVPENELAKWKDEPEKEEISDENQEQCSEKKKIVPFANGGKLAILTYAHSPETRKTMFLADNQKLQQNKSLFQEIVKLRAEQARILKYDTHAEFRIEKRTAPSTDALKHFLDELQTSLHVLGQDEIAVMQSRRLKDLKERGKHSEGLLSKGFPPWDTQYYERLLQEEFEIDQLKISEFFPLENTAVKMLGIFASFLGLRFDSYKPSLFGLRVIRNSLVTYTSICYGEKTNIVATNVSTSNGHLRADGSRQYPSTILMCSFPTPTPTSCALLKHRQVVTLFHEMGHGIHDLLAQTKYVRFHGYRLPPDFGEMPSLMLENWCWIKDVLKDLSCSDTTIDENYLADWRLHHPTEPNPPKTIPDELVDNVIKHRNFNAGLYYLRQVSIATFDLQIHSLRTDEDIANLDVQKTWYDLRETIEGMDFSECRDGYNFGTFTHLTAGYDVCYYVYLYCTVMAQDLFASVFASDPFNKEMWRKYRHGVLEYGGSQKDLLGMLENFLGHPPNMRALVEELTAAKAGITPAVSEDVSVPV</sequence>
<dbReference type="Gene3D" id="3.40.390.10">
    <property type="entry name" value="Collagenase (Catalytic Domain)"/>
    <property type="match status" value="1"/>
</dbReference>
<keyword evidence="3 7" id="KW-0479">Metal-binding</keyword>
<keyword evidence="4 7" id="KW-0378">Hydrolase</keyword>
<dbReference type="PANTHER" id="PTHR11804">
    <property type="entry name" value="PROTEASE M3 THIMET OLIGOPEPTIDASE-RELATED"/>
    <property type="match status" value="1"/>
</dbReference>
<dbReference type="GO" id="GO:0004222">
    <property type="term" value="F:metalloendopeptidase activity"/>
    <property type="evidence" value="ECO:0007669"/>
    <property type="project" value="InterPro"/>
</dbReference>
<dbReference type="InterPro" id="IPR001567">
    <property type="entry name" value="Pept_M3A_M3B_dom"/>
</dbReference>
<dbReference type="SUPFAM" id="SSF55486">
    <property type="entry name" value="Metalloproteases ('zincins'), catalytic domain"/>
    <property type="match status" value="1"/>
</dbReference>
<dbReference type="InterPro" id="IPR045090">
    <property type="entry name" value="Pept_M3A_M3B"/>
</dbReference>
<dbReference type="InterPro" id="IPR024079">
    <property type="entry name" value="MetalloPept_cat_dom_sf"/>
</dbReference>
<keyword evidence="5 7" id="KW-0862">Zinc</keyword>
<evidence type="ECO:0000256" key="3">
    <source>
        <dbReference type="ARBA" id="ARBA00022723"/>
    </source>
</evidence>
<evidence type="ECO:0000313" key="10">
    <source>
        <dbReference type="Proteomes" id="UP001215712"/>
    </source>
</evidence>
<dbReference type="GO" id="GO:0006508">
    <property type="term" value="P:proteolysis"/>
    <property type="evidence" value="ECO:0007669"/>
    <property type="project" value="UniProtKB-KW"/>
</dbReference>
<dbReference type="Proteomes" id="UP001215712">
    <property type="component" value="Unassembled WGS sequence"/>
</dbReference>
<dbReference type="GO" id="GO:0006518">
    <property type="term" value="P:peptide metabolic process"/>
    <property type="evidence" value="ECO:0007669"/>
    <property type="project" value="TreeGrafter"/>
</dbReference>
<gene>
    <name evidence="9" type="ORF">N7493_010211</name>
</gene>
<accession>A0AAD6MRA7</accession>
<dbReference type="Gene3D" id="1.10.1370.10">
    <property type="entry name" value="Neurolysin, domain 3"/>
    <property type="match status" value="1"/>
</dbReference>
<evidence type="ECO:0000313" key="9">
    <source>
        <dbReference type="EMBL" id="KAJ5708877.1"/>
    </source>
</evidence>
<keyword evidence="10" id="KW-1185">Reference proteome</keyword>
<comment type="cofactor">
    <cofactor evidence="7">
        <name>Zn(2+)</name>
        <dbReference type="ChEBI" id="CHEBI:29105"/>
    </cofactor>
    <text evidence="7">Binds 1 zinc ion.</text>
</comment>
<dbReference type="Gene3D" id="1.20.1050.40">
    <property type="entry name" value="Endopeptidase. Chain P, domain 1"/>
    <property type="match status" value="1"/>
</dbReference>